<dbReference type="STRING" id="1191523.MROS_1126"/>
<evidence type="ECO:0000313" key="3">
    <source>
        <dbReference type="Proteomes" id="UP000009011"/>
    </source>
</evidence>
<organism evidence="2 3">
    <name type="scientific">Melioribacter roseus (strain DSM 23840 / JCM 17771 / VKM B-2668 / P3M-2)</name>
    <dbReference type="NCBI Taxonomy" id="1191523"/>
    <lineage>
        <taxon>Bacteria</taxon>
        <taxon>Pseudomonadati</taxon>
        <taxon>Ignavibacteriota</taxon>
        <taxon>Ignavibacteria</taxon>
        <taxon>Ignavibacteriales</taxon>
        <taxon>Melioribacteraceae</taxon>
        <taxon>Melioribacter</taxon>
    </lineage>
</organism>
<dbReference type="eggNOG" id="COG0727">
    <property type="taxonomic scope" value="Bacteria"/>
</dbReference>
<evidence type="ECO:0000313" key="2">
    <source>
        <dbReference type="EMBL" id="AFN74365.1"/>
    </source>
</evidence>
<comment type="similarity">
    <text evidence="1">Belongs to the Rv0495c family.</text>
</comment>
<reference evidence="2 3" key="1">
    <citation type="journal article" date="2013" name="PLoS ONE">
        <title>Genomic analysis of Melioribacter roseus, facultatively anaerobic organotrophic bacterium representing a novel deep lineage within Bacteriodetes/Chlorobi group.</title>
        <authorList>
            <person name="Kadnikov V.V."/>
            <person name="Mardanov A.V."/>
            <person name="Podosokorskaya O.A."/>
            <person name="Gavrilov S.N."/>
            <person name="Kublanov I.V."/>
            <person name="Beletsky A.V."/>
            <person name="Bonch-Osmolovskaya E.A."/>
            <person name="Ravin N.V."/>
        </authorList>
    </citation>
    <scope>NUCLEOTIDE SEQUENCE [LARGE SCALE GENOMIC DNA]</scope>
    <source>
        <strain evidence="3">JCM 17771 / P3M-2</strain>
    </source>
</reference>
<dbReference type="HOGENOM" id="CLU_097451_0_0_10"/>
<dbReference type="InterPro" id="IPR021458">
    <property type="entry name" value="Rv0495c"/>
</dbReference>
<dbReference type="AlphaFoldDB" id="I6Z5D1"/>
<dbReference type="KEGG" id="mro:MROS_1126"/>
<dbReference type="EMBL" id="CP003557">
    <property type="protein sequence ID" value="AFN74365.1"/>
    <property type="molecule type" value="Genomic_DNA"/>
</dbReference>
<dbReference type="PATRIC" id="fig|1191523.3.peg.1190"/>
<sequence length="187" mass="21457">MNNRLIEIDNVIINKEIIETKFTCDLNKCKGACCTMESKYGAPLLEEEIEIIGKNLEIIKEFLPPEHIEAIDREGFWFQEHGEFMTRSLNDRACVFVVHENDIALCGIERAYKAGKIDFVKPVSCHLFPIRISNFGGPVLRYEKYEECLPALTKGKETSTTIIEFCREALARVFGSDWLAKFKKVTE</sequence>
<accession>I6Z5D1</accession>
<dbReference type="OrthoDB" id="597501at2"/>
<dbReference type="Proteomes" id="UP000009011">
    <property type="component" value="Chromosome"/>
</dbReference>
<proteinExistence type="inferred from homology"/>
<evidence type="ECO:0000256" key="1">
    <source>
        <dbReference type="ARBA" id="ARBA00093770"/>
    </source>
</evidence>
<evidence type="ECO:0008006" key="4">
    <source>
        <dbReference type="Google" id="ProtNLM"/>
    </source>
</evidence>
<dbReference type="RefSeq" id="WP_014855801.1">
    <property type="nucleotide sequence ID" value="NC_018178.1"/>
</dbReference>
<protein>
    <recommendedName>
        <fullName evidence="4">DUF3109 family protein</fullName>
    </recommendedName>
</protein>
<name>I6Z5D1_MELRP</name>
<keyword evidence="3" id="KW-1185">Reference proteome</keyword>
<gene>
    <name evidence="2" type="ordered locus">MROS_1126</name>
</gene>
<dbReference type="Pfam" id="PF11307">
    <property type="entry name" value="DUF3109"/>
    <property type="match status" value="1"/>
</dbReference>